<evidence type="ECO:0000313" key="2">
    <source>
        <dbReference type="WBParaSite" id="ALUE_0000985201-mRNA-1"/>
    </source>
</evidence>
<keyword evidence="1" id="KW-1185">Reference proteome</keyword>
<sequence>MALPDVIFRQCLFLSHLLLSSGHSLRDHTSAAEFHLFMSWCQLLNLYFPNVGLSNLLVLHTVPIDSTRMHLLLQLRYPSGGSGSGDRRWTDNTTTFSGMVLFLLAYVCIYKQNCCKIARLGLFPFDRSSPRVSFGCDSGKSSLVTNF</sequence>
<accession>A0A0M3I0X8</accession>
<proteinExistence type="predicted"/>
<evidence type="ECO:0000313" key="1">
    <source>
        <dbReference type="Proteomes" id="UP000036681"/>
    </source>
</evidence>
<organism evidence="1 2">
    <name type="scientific">Ascaris lumbricoides</name>
    <name type="common">Giant roundworm</name>
    <dbReference type="NCBI Taxonomy" id="6252"/>
    <lineage>
        <taxon>Eukaryota</taxon>
        <taxon>Metazoa</taxon>
        <taxon>Ecdysozoa</taxon>
        <taxon>Nematoda</taxon>
        <taxon>Chromadorea</taxon>
        <taxon>Rhabditida</taxon>
        <taxon>Spirurina</taxon>
        <taxon>Ascaridomorpha</taxon>
        <taxon>Ascaridoidea</taxon>
        <taxon>Ascarididae</taxon>
        <taxon>Ascaris</taxon>
    </lineage>
</organism>
<reference evidence="2" key="1">
    <citation type="submission" date="2016-05" db="UniProtKB">
        <authorList>
            <consortium name="WormBaseParasite"/>
        </authorList>
    </citation>
    <scope>IDENTIFICATION</scope>
</reference>
<dbReference type="WBParaSite" id="ALUE_0000985201-mRNA-1">
    <property type="protein sequence ID" value="ALUE_0000985201-mRNA-1"/>
    <property type="gene ID" value="ALUE_0000985201"/>
</dbReference>
<dbReference type="Proteomes" id="UP000036681">
    <property type="component" value="Unplaced"/>
</dbReference>
<name>A0A0M3I0X8_ASCLU</name>
<dbReference type="AlphaFoldDB" id="A0A0M3I0X8"/>
<protein>
    <submittedName>
        <fullName evidence="2">Secreted protein</fullName>
    </submittedName>
</protein>